<dbReference type="VEuPathDB" id="FungiDB:CIHG_06044"/>
<evidence type="ECO:0000313" key="2">
    <source>
        <dbReference type="Proteomes" id="UP000054563"/>
    </source>
</evidence>
<accession>A0A0J8RSV7</accession>
<gene>
    <name evidence="1" type="ORF">CIHG_06044</name>
</gene>
<protein>
    <submittedName>
        <fullName evidence="1">Uncharacterized protein</fullName>
    </submittedName>
</protein>
<evidence type="ECO:0000313" key="1">
    <source>
        <dbReference type="EMBL" id="KMU87651.1"/>
    </source>
</evidence>
<dbReference type="EMBL" id="DS016999">
    <property type="protein sequence ID" value="KMU87651.1"/>
    <property type="molecule type" value="Genomic_DNA"/>
</dbReference>
<organism evidence="1 2">
    <name type="scientific">Coccidioides immitis H538.4</name>
    <dbReference type="NCBI Taxonomy" id="396776"/>
    <lineage>
        <taxon>Eukaryota</taxon>
        <taxon>Fungi</taxon>
        <taxon>Dikarya</taxon>
        <taxon>Ascomycota</taxon>
        <taxon>Pezizomycotina</taxon>
        <taxon>Eurotiomycetes</taxon>
        <taxon>Eurotiomycetidae</taxon>
        <taxon>Onygenales</taxon>
        <taxon>Onygenaceae</taxon>
        <taxon>Coccidioides</taxon>
    </lineage>
</organism>
<proteinExistence type="predicted"/>
<dbReference type="AlphaFoldDB" id="A0A0J8RSV7"/>
<reference evidence="2" key="1">
    <citation type="journal article" date="2010" name="Genome Res.">
        <title>Population genomic sequencing of Coccidioides fungi reveals recent hybridization and transposon control.</title>
        <authorList>
            <person name="Neafsey D.E."/>
            <person name="Barker B.M."/>
            <person name="Sharpton T.J."/>
            <person name="Stajich J.E."/>
            <person name="Park D.J."/>
            <person name="Whiston E."/>
            <person name="Hung C.-Y."/>
            <person name="McMahan C."/>
            <person name="White J."/>
            <person name="Sykes S."/>
            <person name="Heiman D."/>
            <person name="Young S."/>
            <person name="Zeng Q."/>
            <person name="Abouelleil A."/>
            <person name="Aftuck L."/>
            <person name="Bessette D."/>
            <person name="Brown A."/>
            <person name="FitzGerald M."/>
            <person name="Lui A."/>
            <person name="Macdonald J.P."/>
            <person name="Priest M."/>
            <person name="Orbach M.J."/>
            <person name="Galgiani J.N."/>
            <person name="Kirkland T.N."/>
            <person name="Cole G.T."/>
            <person name="Birren B.W."/>
            <person name="Henn M.R."/>
            <person name="Taylor J.W."/>
            <person name="Rounsley S.D."/>
        </authorList>
    </citation>
    <scope>NUCLEOTIDE SEQUENCE [LARGE SCALE GENOMIC DNA]</scope>
    <source>
        <strain evidence="2">H538.4</strain>
    </source>
</reference>
<sequence length="101" mass="11088">MRLQCCSAPLFVSGGFPGLQLFRSPEGPSEEHHFGQRIPSSIRRDAVSSEVACVCMYGVPEETHILTLARSGRIAANTQPQFYPTGFDYKANCLSPPEIDN</sequence>
<name>A0A0J8RSV7_COCIT</name>
<dbReference type="Proteomes" id="UP000054563">
    <property type="component" value="Unassembled WGS sequence"/>
</dbReference>